<dbReference type="RefSeq" id="WP_345506806.1">
    <property type="nucleotide sequence ID" value="NZ_BAABIW010000010.1"/>
</dbReference>
<gene>
    <name evidence="2" type="ORF">GCM10023258_14630</name>
</gene>
<organism evidence="2 3">
    <name type="scientific">Terrabacter aeriphilus</name>
    <dbReference type="NCBI Taxonomy" id="515662"/>
    <lineage>
        <taxon>Bacteria</taxon>
        <taxon>Bacillati</taxon>
        <taxon>Actinomycetota</taxon>
        <taxon>Actinomycetes</taxon>
        <taxon>Micrococcales</taxon>
        <taxon>Intrasporangiaceae</taxon>
        <taxon>Terrabacter</taxon>
    </lineage>
</organism>
<feature type="domain" description="N-acetyltransferase" evidence="1">
    <location>
        <begin position="17"/>
        <end position="180"/>
    </location>
</feature>
<dbReference type="EMBL" id="BAABIW010000010">
    <property type="protein sequence ID" value="GAA5023366.1"/>
    <property type="molecule type" value="Genomic_DNA"/>
</dbReference>
<evidence type="ECO:0000259" key="1">
    <source>
        <dbReference type="PROSITE" id="PS51186"/>
    </source>
</evidence>
<dbReference type="InterPro" id="IPR016181">
    <property type="entry name" value="Acyl_CoA_acyltransferase"/>
</dbReference>
<proteinExistence type="predicted"/>
<keyword evidence="3" id="KW-1185">Reference proteome</keyword>
<feature type="domain" description="N-acetyltransferase" evidence="1">
    <location>
        <begin position="209"/>
        <end position="354"/>
    </location>
</feature>
<protein>
    <recommendedName>
        <fullName evidence="1">N-acetyltransferase domain-containing protein</fullName>
    </recommendedName>
</protein>
<dbReference type="PROSITE" id="PS51186">
    <property type="entry name" value="GNAT"/>
    <property type="match status" value="2"/>
</dbReference>
<sequence>MTEAAHDTAVWLTTPRLLLRRPRPDDLGDYLRLHSDPRTYVHAPASMPGPERCRERLDADVADWERDDLGYAAVVDRADGAVIGWAGLRHKDSDPAELNLYYRLAHDRLGGGLGREIARALVAWAVEHRPQALVTAMVDRVNTASLRTSERAGLFPVGLREVRDEPDAEPMTYLEAPSLVVVTSRDAAAASRDEVVDLWMRVNDAGGAVGFLPGAPRSAVAAAFDRHLADVADGRSLLCLLRAPEAHGGSLLGLGLWEHARGFPHEHVAGLVRLMVDPSLQGRNLGRVLLSGMVGVARRELPHVELLRLDYRGGLGLGAFYRGAGWTEVGRVPGGLRLSATDYRDDVAMARRVDGAPLFRRSPVRGTVSRRR</sequence>
<evidence type="ECO:0000313" key="2">
    <source>
        <dbReference type="EMBL" id="GAA5023366.1"/>
    </source>
</evidence>
<dbReference type="SUPFAM" id="SSF55729">
    <property type="entry name" value="Acyl-CoA N-acyltransferases (Nat)"/>
    <property type="match status" value="2"/>
</dbReference>
<evidence type="ECO:0000313" key="3">
    <source>
        <dbReference type="Proteomes" id="UP001500427"/>
    </source>
</evidence>
<dbReference type="Gene3D" id="3.40.630.30">
    <property type="match status" value="2"/>
</dbReference>
<dbReference type="Proteomes" id="UP001500427">
    <property type="component" value="Unassembled WGS sequence"/>
</dbReference>
<reference evidence="3" key="1">
    <citation type="journal article" date="2019" name="Int. J. Syst. Evol. Microbiol.">
        <title>The Global Catalogue of Microorganisms (GCM) 10K type strain sequencing project: providing services to taxonomists for standard genome sequencing and annotation.</title>
        <authorList>
            <consortium name="The Broad Institute Genomics Platform"/>
            <consortium name="The Broad Institute Genome Sequencing Center for Infectious Disease"/>
            <person name="Wu L."/>
            <person name="Ma J."/>
        </authorList>
    </citation>
    <scope>NUCLEOTIDE SEQUENCE [LARGE SCALE GENOMIC DNA]</scope>
    <source>
        <strain evidence="3">JCM 17687</strain>
    </source>
</reference>
<accession>A0ABP9J7R7</accession>
<dbReference type="PANTHER" id="PTHR43792">
    <property type="entry name" value="GNAT FAMILY, PUTATIVE (AFU_ORTHOLOGUE AFUA_3G00765)-RELATED-RELATED"/>
    <property type="match status" value="1"/>
</dbReference>
<dbReference type="PANTHER" id="PTHR43792:SF1">
    <property type="entry name" value="N-ACETYLTRANSFERASE DOMAIN-CONTAINING PROTEIN"/>
    <property type="match status" value="1"/>
</dbReference>
<dbReference type="InterPro" id="IPR000182">
    <property type="entry name" value="GNAT_dom"/>
</dbReference>
<dbReference type="Pfam" id="PF13302">
    <property type="entry name" value="Acetyltransf_3"/>
    <property type="match status" value="1"/>
</dbReference>
<name>A0ABP9J7R7_9MICO</name>
<dbReference type="InterPro" id="IPR051531">
    <property type="entry name" value="N-acetyltransferase"/>
</dbReference>
<comment type="caution">
    <text evidence="2">The sequence shown here is derived from an EMBL/GenBank/DDBJ whole genome shotgun (WGS) entry which is preliminary data.</text>
</comment>